<dbReference type="PANTHER" id="PTHR44196:SF2">
    <property type="entry name" value="SHORT-CHAIN DEHYDROGENASE-RELATED"/>
    <property type="match status" value="1"/>
</dbReference>
<dbReference type="SUPFAM" id="SSF51735">
    <property type="entry name" value="NAD(P)-binding Rossmann-fold domains"/>
    <property type="match status" value="1"/>
</dbReference>
<proteinExistence type="inferred from homology"/>
<feature type="transmembrane region" description="Helical" evidence="4">
    <location>
        <begin position="133"/>
        <end position="154"/>
    </location>
</feature>
<keyword evidence="6" id="KW-1185">Reference proteome</keyword>
<organism evidence="5 6">
    <name type="scientific">Pendulispora brunnea</name>
    <dbReference type="NCBI Taxonomy" id="2905690"/>
    <lineage>
        <taxon>Bacteria</taxon>
        <taxon>Pseudomonadati</taxon>
        <taxon>Myxococcota</taxon>
        <taxon>Myxococcia</taxon>
        <taxon>Myxococcales</taxon>
        <taxon>Sorangiineae</taxon>
        <taxon>Pendulisporaceae</taxon>
        <taxon>Pendulispora</taxon>
    </lineage>
</organism>
<dbReference type="PROSITE" id="PS00061">
    <property type="entry name" value="ADH_SHORT"/>
    <property type="match status" value="1"/>
</dbReference>
<dbReference type="EMBL" id="CP089982">
    <property type="protein sequence ID" value="WXA94264.1"/>
    <property type="molecule type" value="Genomic_DNA"/>
</dbReference>
<keyword evidence="4" id="KW-0472">Membrane</keyword>
<dbReference type="InterPro" id="IPR036291">
    <property type="entry name" value="NAD(P)-bd_dom_sf"/>
</dbReference>
<feature type="transmembrane region" description="Helical" evidence="4">
    <location>
        <begin position="229"/>
        <end position="246"/>
    </location>
</feature>
<accession>A0ABZ2K839</accession>
<evidence type="ECO:0000256" key="4">
    <source>
        <dbReference type="SAM" id="Phobius"/>
    </source>
</evidence>
<dbReference type="PANTHER" id="PTHR44196">
    <property type="entry name" value="DEHYDROGENASE/REDUCTASE SDR FAMILY MEMBER 7B"/>
    <property type="match status" value="1"/>
</dbReference>
<dbReference type="RefSeq" id="WP_394844866.1">
    <property type="nucleotide sequence ID" value="NZ_CP089982.1"/>
</dbReference>
<keyword evidence="2" id="KW-0560">Oxidoreductase</keyword>
<dbReference type="PRINTS" id="PR00081">
    <property type="entry name" value="GDHRDH"/>
</dbReference>
<name>A0ABZ2K839_9BACT</name>
<dbReference type="InterPro" id="IPR002347">
    <property type="entry name" value="SDR_fam"/>
</dbReference>
<keyword evidence="4" id="KW-0812">Transmembrane</keyword>
<dbReference type="Proteomes" id="UP001379533">
    <property type="component" value="Chromosome"/>
</dbReference>
<evidence type="ECO:0000256" key="2">
    <source>
        <dbReference type="ARBA" id="ARBA00023002"/>
    </source>
</evidence>
<dbReference type="Gene3D" id="3.40.50.720">
    <property type="entry name" value="NAD(P)-binding Rossmann-like Domain"/>
    <property type="match status" value="1"/>
</dbReference>
<dbReference type="InterPro" id="IPR020904">
    <property type="entry name" value="Sc_DH/Rdtase_CS"/>
</dbReference>
<evidence type="ECO:0000313" key="5">
    <source>
        <dbReference type="EMBL" id="WXA94264.1"/>
    </source>
</evidence>
<gene>
    <name evidence="5" type="ORF">LZC95_48440</name>
</gene>
<comment type="similarity">
    <text evidence="1 3">Belongs to the short-chain dehydrogenases/reductases (SDR) family.</text>
</comment>
<reference evidence="5 6" key="1">
    <citation type="submission" date="2021-12" db="EMBL/GenBank/DDBJ databases">
        <title>Discovery of the Pendulisporaceae a myxobacterial family with distinct sporulation behavior and unique specialized metabolism.</title>
        <authorList>
            <person name="Garcia R."/>
            <person name="Popoff A."/>
            <person name="Bader C.D."/>
            <person name="Loehr J."/>
            <person name="Walesch S."/>
            <person name="Walt C."/>
            <person name="Boldt J."/>
            <person name="Bunk B."/>
            <person name="Haeckl F.J.F.P.J."/>
            <person name="Gunesch A.P."/>
            <person name="Birkelbach J."/>
            <person name="Nuebel U."/>
            <person name="Pietschmann T."/>
            <person name="Bach T."/>
            <person name="Mueller R."/>
        </authorList>
    </citation>
    <scope>NUCLEOTIDE SEQUENCE [LARGE SCALE GENOMIC DNA]</scope>
    <source>
        <strain evidence="5 6">MSr12523</strain>
    </source>
</reference>
<sequence>MTVSGPWAVITGASSGIGRAFALELTGRGFPVLLIARRETELERVANEVGRLGGLAKIIVADLATPDGIERATERLRDIDVDVLVNNASFGTHGAFVEQPIGRETDQIALNVGAVVALTRRLLPRMIERGRGLVINVASILGFMPTPYFATYAATKAFVLHFSEALSVELSGTGVQVLAASPGVTKSDFTRTAGSADQDGSLPQLTPEHVARVSMNAADDRRVVRPIGAAYRLLAFLVAITPRAIMRRIMGRIYAPRQIVEGATRARAVQGHGKWRGGTL</sequence>
<keyword evidence="4" id="KW-1133">Transmembrane helix</keyword>
<evidence type="ECO:0000256" key="3">
    <source>
        <dbReference type="RuleBase" id="RU000363"/>
    </source>
</evidence>
<dbReference type="PRINTS" id="PR00080">
    <property type="entry name" value="SDRFAMILY"/>
</dbReference>
<protein>
    <submittedName>
        <fullName evidence="5">SDR family oxidoreductase</fullName>
    </submittedName>
</protein>
<evidence type="ECO:0000313" key="6">
    <source>
        <dbReference type="Proteomes" id="UP001379533"/>
    </source>
</evidence>
<evidence type="ECO:0000256" key="1">
    <source>
        <dbReference type="ARBA" id="ARBA00006484"/>
    </source>
</evidence>
<dbReference type="Pfam" id="PF00106">
    <property type="entry name" value="adh_short"/>
    <property type="match status" value="1"/>
</dbReference>